<gene>
    <name evidence="2" type="ORF">PHLCEN_2v13347</name>
</gene>
<dbReference type="GO" id="GO:0005829">
    <property type="term" value="C:cytosol"/>
    <property type="evidence" value="ECO:0007669"/>
    <property type="project" value="TreeGrafter"/>
</dbReference>
<dbReference type="Pfam" id="PF00456">
    <property type="entry name" value="Transketolase_N"/>
    <property type="match status" value="1"/>
</dbReference>
<dbReference type="AlphaFoldDB" id="A0A2R6NEJ3"/>
<dbReference type="GO" id="GO:0004802">
    <property type="term" value="F:transketolase activity"/>
    <property type="evidence" value="ECO:0007669"/>
    <property type="project" value="TreeGrafter"/>
</dbReference>
<sequence>MQSILEYTADIHLICCCTEVPIRDLLLLVLSLHRLSTRSSRLLFTPNLISPPSNAQGPALDLHQGWWPDRQNDVISRAHTLAAVGRNEIEMIEIAELGGNIFSAFKDLIWLDIYNAISEAREEKTKPTIIRLRTTIGYGSTQQGTHGVHDPPLKADDIQALKTKLGFPPNEAFYIPEETYEVYGATATRGAKLEKEWDALLASYGQKYPKERAELTRPDAAQAFRKLSELVLTAITPVLPDLMGGSTDLTGSNLTRVKAAVDFQPPSTGLGNYAGTYVCYDVNDVGYQNSVSYTAGAVRLSALSKHQVIWVATHDSIGLGDEMPGLMYMRQKNIFSTQDHAPAALAATGVPLFAWKLGCNVINAQDTPYFLQELRITVPNLTLSAAASIVRFAGPDGSV</sequence>
<dbReference type="SUPFAM" id="SSF52518">
    <property type="entry name" value="Thiamin diphosphate-binding fold (THDP-binding)"/>
    <property type="match status" value="2"/>
</dbReference>
<comment type="caution">
    <text evidence="2">The sequence shown here is derived from an EMBL/GenBank/DDBJ whole genome shotgun (WGS) entry which is preliminary data.</text>
</comment>
<dbReference type="Proteomes" id="UP000186601">
    <property type="component" value="Unassembled WGS sequence"/>
</dbReference>
<dbReference type="PANTHER" id="PTHR43522">
    <property type="entry name" value="TRANSKETOLASE"/>
    <property type="match status" value="1"/>
</dbReference>
<dbReference type="PANTHER" id="PTHR43522:SF2">
    <property type="entry name" value="TRANSKETOLASE 1-RELATED"/>
    <property type="match status" value="1"/>
</dbReference>
<proteinExistence type="predicted"/>
<organism evidence="2 3">
    <name type="scientific">Hermanssonia centrifuga</name>
    <dbReference type="NCBI Taxonomy" id="98765"/>
    <lineage>
        <taxon>Eukaryota</taxon>
        <taxon>Fungi</taxon>
        <taxon>Dikarya</taxon>
        <taxon>Basidiomycota</taxon>
        <taxon>Agaricomycotina</taxon>
        <taxon>Agaricomycetes</taxon>
        <taxon>Polyporales</taxon>
        <taxon>Meruliaceae</taxon>
        <taxon>Hermanssonia</taxon>
    </lineage>
</organism>
<dbReference type="InterPro" id="IPR005474">
    <property type="entry name" value="Transketolase_N"/>
</dbReference>
<dbReference type="InterPro" id="IPR029061">
    <property type="entry name" value="THDP-binding"/>
</dbReference>
<dbReference type="Pfam" id="PF05221">
    <property type="entry name" value="AdoHcyase"/>
    <property type="match status" value="1"/>
</dbReference>
<dbReference type="EMBL" id="MLYV02001323">
    <property type="protein sequence ID" value="PSR70785.1"/>
    <property type="molecule type" value="Genomic_DNA"/>
</dbReference>
<protein>
    <recommendedName>
        <fullName evidence="1">Transketolase N-terminal domain-containing protein</fullName>
    </recommendedName>
</protein>
<evidence type="ECO:0000313" key="3">
    <source>
        <dbReference type="Proteomes" id="UP000186601"/>
    </source>
</evidence>
<dbReference type="InterPro" id="IPR000043">
    <property type="entry name" value="Adenosylhomocysteinase-like"/>
</dbReference>
<reference evidence="2 3" key="1">
    <citation type="submission" date="2018-02" db="EMBL/GenBank/DDBJ databases">
        <title>Genome sequence of the basidiomycete white-rot fungus Phlebia centrifuga.</title>
        <authorList>
            <person name="Granchi Z."/>
            <person name="Peng M."/>
            <person name="de Vries R.P."/>
            <person name="Hilden K."/>
            <person name="Makela M.R."/>
            <person name="Grigoriev I."/>
            <person name="Riley R."/>
        </authorList>
    </citation>
    <scope>NUCLEOTIDE SEQUENCE [LARGE SCALE GENOMIC DNA]</scope>
    <source>
        <strain evidence="2 3">FBCC195</strain>
    </source>
</reference>
<keyword evidence="3" id="KW-1185">Reference proteome</keyword>
<dbReference type="OrthoDB" id="10267175at2759"/>
<accession>A0A2R6NEJ3</accession>
<name>A0A2R6NEJ3_9APHY</name>
<dbReference type="GO" id="GO:0005634">
    <property type="term" value="C:nucleus"/>
    <property type="evidence" value="ECO:0007669"/>
    <property type="project" value="TreeGrafter"/>
</dbReference>
<dbReference type="Gene3D" id="3.40.50.970">
    <property type="match status" value="3"/>
</dbReference>
<evidence type="ECO:0000259" key="1">
    <source>
        <dbReference type="Pfam" id="PF00456"/>
    </source>
</evidence>
<dbReference type="InterPro" id="IPR033247">
    <property type="entry name" value="Transketolase_fam"/>
</dbReference>
<dbReference type="GO" id="GO:0006098">
    <property type="term" value="P:pentose-phosphate shunt"/>
    <property type="evidence" value="ECO:0007669"/>
    <property type="project" value="TreeGrafter"/>
</dbReference>
<evidence type="ECO:0000313" key="2">
    <source>
        <dbReference type="EMBL" id="PSR70785.1"/>
    </source>
</evidence>
<feature type="domain" description="Transketolase N-terminal" evidence="1">
    <location>
        <begin position="112"/>
        <end position="217"/>
    </location>
</feature>
<dbReference type="STRING" id="98765.A0A2R6NEJ3"/>